<sequence>MSSTDSLSLSNKVAIITGSGKENGKGRAIAVKADVSTAEGSKKIVEETLSGFGVDYINIIVNCASFVAYGTILDSKAKDIMKTFQVAVVGPVLLLQAAYPHIPRGGPRGGRIVNIGSVASKLGFVQMPIYAAAKAAMDQLTFTLAREIGRDGKNITVNTVAPGPVLTDSLPPVPEVEPVKDYLISLIRAEERVGTVEDIADAVLLLTSEKSRWITGQFISVSGGINGG</sequence>
<reference evidence="2" key="1">
    <citation type="journal article" date="2024" name="Front. Bioeng. Biotechnol.">
        <title>Genome-scale model development and genomic sequencing of the oleaginous clade Lipomyces.</title>
        <authorList>
            <person name="Czajka J.J."/>
            <person name="Han Y."/>
            <person name="Kim J."/>
            <person name="Mondo S.J."/>
            <person name="Hofstad B.A."/>
            <person name="Robles A."/>
            <person name="Haridas S."/>
            <person name="Riley R."/>
            <person name="LaButti K."/>
            <person name="Pangilinan J."/>
            <person name="Andreopoulos W."/>
            <person name="Lipzen A."/>
            <person name="Yan J."/>
            <person name="Wang M."/>
            <person name="Ng V."/>
            <person name="Grigoriev I.V."/>
            <person name="Spatafora J.W."/>
            <person name="Magnuson J.K."/>
            <person name="Baker S.E."/>
            <person name="Pomraning K.R."/>
        </authorList>
    </citation>
    <scope>NUCLEOTIDE SEQUENCE [LARGE SCALE GENOMIC DNA]</scope>
    <source>
        <strain evidence="2">CBS 10300</strain>
    </source>
</reference>
<protein>
    <submittedName>
        <fullName evidence="1">Uncharacterized protein</fullName>
    </submittedName>
</protein>
<evidence type="ECO:0000313" key="1">
    <source>
        <dbReference type="EMBL" id="KAK9319418.1"/>
    </source>
</evidence>
<dbReference type="Proteomes" id="UP001489719">
    <property type="component" value="Unassembled WGS sequence"/>
</dbReference>
<keyword evidence="2" id="KW-1185">Reference proteome</keyword>
<gene>
    <name evidence="1" type="ORF">V1517DRAFT_332648</name>
</gene>
<evidence type="ECO:0000313" key="2">
    <source>
        <dbReference type="Proteomes" id="UP001489719"/>
    </source>
</evidence>
<comment type="caution">
    <text evidence="1">The sequence shown here is derived from an EMBL/GenBank/DDBJ whole genome shotgun (WGS) entry which is preliminary data.</text>
</comment>
<accession>A0ACC3TH18</accession>
<name>A0ACC3TH18_9ASCO</name>
<dbReference type="EMBL" id="MU970189">
    <property type="protein sequence ID" value="KAK9319418.1"/>
    <property type="molecule type" value="Genomic_DNA"/>
</dbReference>
<organism evidence="1 2">
    <name type="scientific">Lipomyces orientalis</name>
    <dbReference type="NCBI Taxonomy" id="1233043"/>
    <lineage>
        <taxon>Eukaryota</taxon>
        <taxon>Fungi</taxon>
        <taxon>Dikarya</taxon>
        <taxon>Ascomycota</taxon>
        <taxon>Saccharomycotina</taxon>
        <taxon>Lipomycetes</taxon>
        <taxon>Lipomycetales</taxon>
        <taxon>Lipomycetaceae</taxon>
        <taxon>Lipomyces</taxon>
    </lineage>
</organism>
<proteinExistence type="predicted"/>